<dbReference type="Pfam" id="PF07943">
    <property type="entry name" value="PBP5_C"/>
    <property type="match status" value="1"/>
</dbReference>
<dbReference type="GO" id="GO:0008360">
    <property type="term" value="P:regulation of cell shape"/>
    <property type="evidence" value="ECO:0007669"/>
    <property type="project" value="UniProtKB-KW"/>
</dbReference>
<evidence type="ECO:0000256" key="9">
    <source>
        <dbReference type="ARBA" id="ARBA00022984"/>
    </source>
</evidence>
<keyword evidence="7" id="KW-0378">Hydrolase</keyword>
<reference evidence="16 17" key="1">
    <citation type="submission" date="2016-10" db="EMBL/GenBank/DDBJ databases">
        <authorList>
            <person name="de Groot N.N."/>
        </authorList>
    </citation>
    <scope>NUCLEOTIDE SEQUENCE [LARGE SCALE GENOMIC DNA]</scope>
    <source>
        <strain evidence="16 17">DSM 20678</strain>
    </source>
</reference>
<dbReference type="GO" id="GO:0009002">
    <property type="term" value="F:serine-type D-Ala-D-Ala carboxypeptidase activity"/>
    <property type="evidence" value="ECO:0007669"/>
    <property type="project" value="UniProtKB-EC"/>
</dbReference>
<dbReference type="AlphaFoldDB" id="A0A1I5TJ41"/>
<evidence type="ECO:0000256" key="6">
    <source>
        <dbReference type="ARBA" id="ARBA00022729"/>
    </source>
</evidence>
<proteinExistence type="inferred from homology"/>
<evidence type="ECO:0000256" key="2">
    <source>
        <dbReference type="ARBA" id="ARBA00007164"/>
    </source>
</evidence>
<sequence>MVIKRSIACILLFAYAFFYSGAVYSAQGAYSGDVAYSGLTASQAASKFEDAVLQSAGLSAEILSNPSAVPSMPPSTAARAAVVMEASSKRVLYAKNPHMKLPMASTTKIMTAILAIEMGNLEDVVTVSPKAVGVEGSSIYLAKGERLTLEQLLYGLMLRSGNDAAVAIAEHIGGSVENFVRLMNRKAVQIGARNTNFVNPHGLHDDMHYTTAYDLALISAYAMQNPVFRTIVSTKYKKIPWEGRSYDRVLQNKNALLWSYEGANGIKTGYTKVSRRCLASAALRDGMQLVCVVLDCQPWFDDSATLLDYGFANFKPYTVVSKKQVLGHIPVRDGYEAQVAAVCREEILLPVREGEEKEISVEVKLPQYLKAPVKAGTKVGYVKVTLGDEVSIRKDLYTAADVKENTIRSNLKRIIDRWIDTEFGF</sequence>
<evidence type="ECO:0000256" key="1">
    <source>
        <dbReference type="ARBA" id="ARBA00004752"/>
    </source>
</evidence>
<feature type="active site" evidence="12">
    <location>
        <position position="160"/>
    </location>
</feature>
<dbReference type="SUPFAM" id="SSF56601">
    <property type="entry name" value="beta-lactamase/transpeptidase-like"/>
    <property type="match status" value="1"/>
</dbReference>
<dbReference type="PRINTS" id="PR00725">
    <property type="entry name" value="DADACBPTASE1"/>
</dbReference>
<protein>
    <recommendedName>
        <fullName evidence="3">serine-type D-Ala-D-Ala carboxypeptidase</fullName>
        <ecNumber evidence="3">3.4.16.4</ecNumber>
    </recommendedName>
</protein>
<gene>
    <name evidence="16" type="ORF">SAMN05444406_104146</name>
</gene>
<dbReference type="UniPathway" id="UPA00219"/>
<dbReference type="GO" id="GO:0009252">
    <property type="term" value="P:peptidoglycan biosynthetic process"/>
    <property type="evidence" value="ECO:0007669"/>
    <property type="project" value="UniProtKB-UniPathway"/>
</dbReference>
<feature type="binding site" evidence="13">
    <location>
        <position position="267"/>
    </location>
    <ligand>
        <name>substrate</name>
    </ligand>
</feature>
<dbReference type="STRING" id="937334.SAMN05444406_104146"/>
<comment type="similarity">
    <text evidence="2 14">Belongs to the peptidase S11 family.</text>
</comment>
<dbReference type="InterPro" id="IPR012907">
    <property type="entry name" value="Peptidase_S11_C"/>
</dbReference>
<keyword evidence="5" id="KW-0645">Protease</keyword>
<evidence type="ECO:0000256" key="12">
    <source>
        <dbReference type="PIRSR" id="PIRSR618044-1"/>
    </source>
</evidence>
<comment type="catalytic activity">
    <reaction evidence="11">
        <text>Preferential cleavage: (Ac)2-L-Lys-D-Ala-|-D-Ala. Also transpeptidation of peptidyl-alanyl moieties that are N-acyl substituents of D-alanine.</text>
        <dbReference type="EC" id="3.4.16.4"/>
    </reaction>
</comment>
<dbReference type="Proteomes" id="UP000198577">
    <property type="component" value="Unassembled WGS sequence"/>
</dbReference>
<dbReference type="GO" id="GO:0006508">
    <property type="term" value="P:proteolysis"/>
    <property type="evidence" value="ECO:0007669"/>
    <property type="project" value="UniProtKB-KW"/>
</dbReference>
<keyword evidence="9" id="KW-0573">Peptidoglycan synthesis</keyword>
<evidence type="ECO:0000256" key="11">
    <source>
        <dbReference type="ARBA" id="ARBA00034000"/>
    </source>
</evidence>
<keyword evidence="10" id="KW-0961">Cell wall biogenesis/degradation</keyword>
<dbReference type="InterPro" id="IPR018044">
    <property type="entry name" value="Peptidase_S11"/>
</dbReference>
<evidence type="ECO:0000256" key="7">
    <source>
        <dbReference type="ARBA" id="ARBA00022801"/>
    </source>
</evidence>
<dbReference type="EC" id="3.4.16.4" evidence="3"/>
<dbReference type="InterPro" id="IPR012338">
    <property type="entry name" value="Beta-lactam/transpept-like"/>
</dbReference>
<evidence type="ECO:0000259" key="15">
    <source>
        <dbReference type="SMART" id="SM00936"/>
    </source>
</evidence>
<feature type="domain" description="Peptidase S11 D-Ala-D-Ala carboxypeptidase A C-terminal" evidence="15">
    <location>
        <begin position="314"/>
        <end position="404"/>
    </location>
</feature>
<dbReference type="GO" id="GO:0071555">
    <property type="term" value="P:cell wall organization"/>
    <property type="evidence" value="ECO:0007669"/>
    <property type="project" value="UniProtKB-KW"/>
</dbReference>
<evidence type="ECO:0000256" key="4">
    <source>
        <dbReference type="ARBA" id="ARBA00022645"/>
    </source>
</evidence>
<evidence type="ECO:0000256" key="13">
    <source>
        <dbReference type="PIRSR" id="PIRSR618044-2"/>
    </source>
</evidence>
<dbReference type="PANTHER" id="PTHR21581:SF33">
    <property type="entry name" value="D-ALANYL-D-ALANINE CARBOXYPEPTIDASE DACB"/>
    <property type="match status" value="1"/>
</dbReference>
<dbReference type="InterPro" id="IPR001967">
    <property type="entry name" value="Peptidase_S11_N"/>
</dbReference>
<evidence type="ECO:0000256" key="10">
    <source>
        <dbReference type="ARBA" id="ARBA00023316"/>
    </source>
</evidence>
<evidence type="ECO:0000256" key="3">
    <source>
        <dbReference type="ARBA" id="ARBA00012448"/>
    </source>
</evidence>
<dbReference type="Pfam" id="PF00768">
    <property type="entry name" value="Peptidase_S11"/>
    <property type="match status" value="1"/>
</dbReference>
<dbReference type="PANTHER" id="PTHR21581">
    <property type="entry name" value="D-ALANYL-D-ALANINE CARBOXYPEPTIDASE"/>
    <property type="match status" value="1"/>
</dbReference>
<evidence type="ECO:0000256" key="5">
    <source>
        <dbReference type="ARBA" id="ARBA00022670"/>
    </source>
</evidence>
<keyword evidence="17" id="KW-1185">Reference proteome</keyword>
<evidence type="ECO:0000313" key="16">
    <source>
        <dbReference type="EMBL" id="SFP83053.1"/>
    </source>
</evidence>
<evidence type="ECO:0000256" key="8">
    <source>
        <dbReference type="ARBA" id="ARBA00022960"/>
    </source>
</evidence>
<evidence type="ECO:0000256" key="14">
    <source>
        <dbReference type="RuleBase" id="RU004016"/>
    </source>
</evidence>
<dbReference type="InterPro" id="IPR037167">
    <property type="entry name" value="Peptidase_S11_C_sf"/>
</dbReference>
<feature type="active site" description="Proton acceptor" evidence="12">
    <location>
        <position position="108"/>
    </location>
</feature>
<name>A0A1I5TJ41_9FIRM</name>
<comment type="pathway">
    <text evidence="1">Cell wall biogenesis; peptidoglycan biosynthesis.</text>
</comment>
<keyword evidence="6" id="KW-0732">Signal</keyword>
<evidence type="ECO:0000313" key="17">
    <source>
        <dbReference type="Proteomes" id="UP000198577"/>
    </source>
</evidence>
<dbReference type="Gene3D" id="2.60.410.10">
    <property type="entry name" value="D-Ala-D-Ala carboxypeptidase, C-terminal domain"/>
    <property type="match status" value="1"/>
</dbReference>
<keyword evidence="8" id="KW-0133">Cell shape</keyword>
<accession>A0A1I5TJ41</accession>
<keyword evidence="4 16" id="KW-0121">Carboxypeptidase</keyword>
<organism evidence="16 17">
    <name type="scientific">Caldicoprobacter faecalis</name>
    <dbReference type="NCBI Taxonomy" id="937334"/>
    <lineage>
        <taxon>Bacteria</taxon>
        <taxon>Bacillati</taxon>
        <taxon>Bacillota</taxon>
        <taxon>Clostridia</taxon>
        <taxon>Caldicoprobacterales</taxon>
        <taxon>Caldicoprobacteraceae</taxon>
        <taxon>Caldicoprobacter</taxon>
    </lineage>
</organism>
<dbReference type="SMART" id="SM00936">
    <property type="entry name" value="PBP5_C"/>
    <property type="match status" value="1"/>
</dbReference>
<dbReference type="EMBL" id="FOXR01000004">
    <property type="protein sequence ID" value="SFP83053.1"/>
    <property type="molecule type" value="Genomic_DNA"/>
</dbReference>
<dbReference type="Gene3D" id="3.40.710.10">
    <property type="entry name" value="DD-peptidase/beta-lactamase superfamily"/>
    <property type="match status" value="1"/>
</dbReference>
<feature type="active site" description="Acyl-ester intermediate" evidence="12">
    <location>
        <position position="105"/>
    </location>
</feature>